<dbReference type="OrthoDB" id="6609005at2759"/>
<dbReference type="AlphaFoldDB" id="A0A8R2A7U9"/>
<evidence type="ECO:0000313" key="3">
    <source>
        <dbReference type="Proteomes" id="UP000007819"/>
    </source>
</evidence>
<name>A0A8R2A7U9_ACYPI</name>
<reference evidence="2" key="2">
    <citation type="submission" date="2022-06" db="UniProtKB">
        <authorList>
            <consortium name="EnsemblMetazoa"/>
        </authorList>
    </citation>
    <scope>IDENTIFICATION</scope>
</reference>
<reference evidence="3" key="1">
    <citation type="submission" date="2010-06" db="EMBL/GenBank/DDBJ databases">
        <authorList>
            <person name="Jiang H."/>
            <person name="Abraham K."/>
            <person name="Ali S."/>
            <person name="Alsbrooks S.L."/>
            <person name="Anim B.N."/>
            <person name="Anosike U.S."/>
            <person name="Attaway T."/>
            <person name="Bandaranaike D.P."/>
            <person name="Battles P.K."/>
            <person name="Bell S.N."/>
            <person name="Bell A.V."/>
            <person name="Beltran B."/>
            <person name="Bickham C."/>
            <person name="Bustamante Y."/>
            <person name="Caleb T."/>
            <person name="Canada A."/>
            <person name="Cardenas V."/>
            <person name="Carter K."/>
            <person name="Chacko J."/>
            <person name="Chandrabose M.N."/>
            <person name="Chavez D."/>
            <person name="Chavez A."/>
            <person name="Chen L."/>
            <person name="Chu H.-S."/>
            <person name="Claassen K.J."/>
            <person name="Cockrell R."/>
            <person name="Collins M."/>
            <person name="Cooper J.A."/>
            <person name="Cree A."/>
            <person name="Curry S.M."/>
            <person name="Da Y."/>
            <person name="Dao M.D."/>
            <person name="Das B."/>
            <person name="Davila M.-L."/>
            <person name="Davy-Carroll L."/>
            <person name="Denson S."/>
            <person name="Dinh H."/>
            <person name="Ebong V.E."/>
            <person name="Edwards J.R."/>
            <person name="Egan A."/>
            <person name="El-Daye J."/>
            <person name="Escobedo L."/>
            <person name="Fernandez S."/>
            <person name="Fernando P.R."/>
            <person name="Flagg N."/>
            <person name="Forbes L.D."/>
            <person name="Fowler R.G."/>
            <person name="Fu Q."/>
            <person name="Gabisi R.A."/>
            <person name="Ganer J."/>
            <person name="Garbino Pronczuk A."/>
            <person name="Garcia R.M."/>
            <person name="Garner T."/>
            <person name="Garrett T.E."/>
            <person name="Gonzalez D.A."/>
            <person name="Hamid H."/>
            <person name="Hawkins E.S."/>
            <person name="Hirani K."/>
            <person name="Hogues M.E."/>
            <person name="Hollins B."/>
            <person name="Hsiao C.-H."/>
            <person name="Jabil R."/>
            <person name="James M.L."/>
            <person name="Jhangiani S.N."/>
            <person name="Johnson B."/>
            <person name="Johnson Q."/>
            <person name="Joshi V."/>
            <person name="Kalu J.B."/>
            <person name="Kam C."/>
            <person name="Kashfia A."/>
            <person name="Keebler J."/>
            <person name="Kisamo H."/>
            <person name="Kovar C.L."/>
            <person name="Lago L.A."/>
            <person name="Lai C.-Y."/>
            <person name="Laidlaw J."/>
            <person name="Lara F."/>
            <person name="Le T.-K."/>
            <person name="Lee S.L."/>
            <person name="Legall F.H."/>
            <person name="Lemon S.J."/>
            <person name="Lewis L.R."/>
            <person name="Li B."/>
            <person name="Liu Y."/>
            <person name="Liu Y.-S."/>
            <person name="Lopez J."/>
            <person name="Lozado R.J."/>
            <person name="Lu J."/>
            <person name="Madu R.C."/>
            <person name="Maheshwari M."/>
            <person name="Maheshwari R."/>
            <person name="Malloy K."/>
            <person name="Martinez E."/>
            <person name="Mathew T."/>
            <person name="Mercado I.C."/>
            <person name="Mercado C."/>
            <person name="Meyer B."/>
            <person name="Montgomery K."/>
            <person name="Morgan M.B."/>
            <person name="Munidasa M."/>
            <person name="Nazareth L.V."/>
            <person name="Nelson J."/>
            <person name="Ng B.M."/>
            <person name="Nguyen N.B."/>
            <person name="Nguyen P.Q."/>
            <person name="Nguyen T."/>
            <person name="Obregon M."/>
            <person name="Okwuonu G.O."/>
            <person name="Onwere C.G."/>
            <person name="Orozco G."/>
            <person name="Parra A."/>
            <person name="Patel S."/>
            <person name="Patil S."/>
            <person name="Perez A."/>
            <person name="Perez Y."/>
            <person name="Pham C."/>
            <person name="Primus E.L."/>
            <person name="Pu L.-L."/>
            <person name="Puazo M."/>
            <person name="Qin X."/>
            <person name="Quiroz J.B."/>
            <person name="Reese J."/>
            <person name="Richards S."/>
            <person name="Rives C.M."/>
            <person name="Robberts R."/>
            <person name="Ruiz S.J."/>
            <person name="Ruiz M.J."/>
            <person name="Santibanez J."/>
            <person name="Schneider B.W."/>
            <person name="Sisson I."/>
            <person name="Smith M."/>
            <person name="Sodergren E."/>
            <person name="Song X.-Z."/>
            <person name="Song B.B."/>
            <person name="Summersgill H."/>
            <person name="Thelus R."/>
            <person name="Thornton R.D."/>
            <person name="Trejos Z.Y."/>
            <person name="Usmani K."/>
            <person name="Vattathil S."/>
            <person name="Villasana D."/>
            <person name="Walker D.L."/>
            <person name="Wang S."/>
            <person name="Wang K."/>
            <person name="White C.S."/>
            <person name="Williams A.C."/>
            <person name="Williamson J."/>
            <person name="Wilson K."/>
            <person name="Woghiren I.O."/>
            <person name="Woodworth J.R."/>
            <person name="Worley K.C."/>
            <person name="Wright R.A."/>
            <person name="Wu W."/>
            <person name="Young L."/>
            <person name="Zhang L."/>
            <person name="Zhang J."/>
            <person name="Zhu Y."/>
            <person name="Muzny D.M."/>
            <person name="Weinstock G."/>
            <person name="Gibbs R.A."/>
        </authorList>
    </citation>
    <scope>NUCLEOTIDE SEQUENCE [LARGE SCALE GENOMIC DNA]</scope>
    <source>
        <strain evidence="3">LSR1</strain>
    </source>
</reference>
<sequence>MSELSKVKLVSGDRKKTQSGKGHVVKKIYRKVAEKQTDDIRKLSVNVGTNHAINAITEAKPKIQQKALNAPNKTVKKLISQSVTKSPAQKPSTKKNLSTKQPLNKIQKPHSNKKSPGVRNPNSTTVNKVETKMIKPAKRVIKAIPMIVTLPRDTTSRQEDGTKLSNPAEKQPVKVKRVLRKKLLSSLNGKTTKPKYVNSTAVETVLPISNNAKPFPAMTKQI</sequence>
<proteinExistence type="predicted"/>
<feature type="region of interest" description="Disordered" evidence="1">
    <location>
        <begin position="79"/>
        <end position="128"/>
    </location>
</feature>
<dbReference type="Proteomes" id="UP000007819">
    <property type="component" value="Chromosome X"/>
</dbReference>
<evidence type="ECO:0000256" key="1">
    <source>
        <dbReference type="SAM" id="MobiDB-lite"/>
    </source>
</evidence>
<feature type="compositionally biased region" description="Polar residues" evidence="1">
    <location>
        <begin position="79"/>
        <end position="104"/>
    </location>
</feature>
<dbReference type="RefSeq" id="XP_003242522.1">
    <property type="nucleotide sequence ID" value="XM_003242474.3"/>
</dbReference>
<protein>
    <submittedName>
        <fullName evidence="2">Uncharacterized protein</fullName>
    </submittedName>
</protein>
<dbReference type="EnsemblMetazoa" id="XM_003242474.4">
    <property type="protein sequence ID" value="XP_003242522.1"/>
    <property type="gene ID" value="LOC100571195"/>
</dbReference>
<organism evidence="2 3">
    <name type="scientific">Acyrthosiphon pisum</name>
    <name type="common">Pea aphid</name>
    <dbReference type="NCBI Taxonomy" id="7029"/>
    <lineage>
        <taxon>Eukaryota</taxon>
        <taxon>Metazoa</taxon>
        <taxon>Ecdysozoa</taxon>
        <taxon>Arthropoda</taxon>
        <taxon>Hexapoda</taxon>
        <taxon>Insecta</taxon>
        <taxon>Pterygota</taxon>
        <taxon>Neoptera</taxon>
        <taxon>Paraneoptera</taxon>
        <taxon>Hemiptera</taxon>
        <taxon>Sternorrhyncha</taxon>
        <taxon>Aphidomorpha</taxon>
        <taxon>Aphidoidea</taxon>
        <taxon>Aphididae</taxon>
        <taxon>Macrosiphini</taxon>
        <taxon>Acyrthosiphon</taxon>
    </lineage>
</organism>
<dbReference type="KEGG" id="api:100571195"/>
<dbReference type="GeneID" id="100571195"/>
<feature type="region of interest" description="Disordered" evidence="1">
    <location>
        <begin position="1"/>
        <end position="23"/>
    </location>
</feature>
<accession>A0A8R2A7U9</accession>
<evidence type="ECO:0000313" key="2">
    <source>
        <dbReference type="EnsemblMetazoa" id="XP_003242522.1"/>
    </source>
</evidence>
<keyword evidence="3" id="KW-1185">Reference proteome</keyword>